<evidence type="ECO:0000256" key="1">
    <source>
        <dbReference type="ARBA" id="ARBA00004123"/>
    </source>
</evidence>
<dbReference type="InterPro" id="IPR013087">
    <property type="entry name" value="Znf_C2H2_type"/>
</dbReference>
<dbReference type="PROSITE" id="PS00028">
    <property type="entry name" value="ZINC_FINGER_C2H2_1"/>
    <property type="match status" value="2"/>
</dbReference>
<evidence type="ECO:0000256" key="4">
    <source>
        <dbReference type="ARBA" id="ARBA00022771"/>
    </source>
</evidence>
<dbReference type="AlphaFoldDB" id="A0AAV6VUY6"/>
<feature type="domain" description="C2H2-type" evidence="8">
    <location>
        <begin position="55"/>
        <end position="82"/>
    </location>
</feature>
<dbReference type="InterPro" id="IPR036236">
    <property type="entry name" value="Znf_C2H2_sf"/>
</dbReference>
<dbReference type="GO" id="GO:0005634">
    <property type="term" value="C:nucleus"/>
    <property type="evidence" value="ECO:0007669"/>
    <property type="project" value="UniProtKB-SubCell"/>
</dbReference>
<keyword evidence="4 7" id="KW-0863">Zinc-finger</keyword>
<evidence type="ECO:0000313" key="10">
    <source>
        <dbReference type="Proteomes" id="UP000827092"/>
    </source>
</evidence>
<dbReference type="PANTHER" id="PTHR24394">
    <property type="entry name" value="ZINC FINGER PROTEIN"/>
    <property type="match status" value="1"/>
</dbReference>
<protein>
    <recommendedName>
        <fullName evidence="8">C2H2-type domain-containing protein</fullName>
    </recommendedName>
</protein>
<organism evidence="9 10">
    <name type="scientific">Oedothorax gibbosus</name>
    <dbReference type="NCBI Taxonomy" id="931172"/>
    <lineage>
        <taxon>Eukaryota</taxon>
        <taxon>Metazoa</taxon>
        <taxon>Ecdysozoa</taxon>
        <taxon>Arthropoda</taxon>
        <taxon>Chelicerata</taxon>
        <taxon>Arachnida</taxon>
        <taxon>Araneae</taxon>
        <taxon>Araneomorphae</taxon>
        <taxon>Entelegynae</taxon>
        <taxon>Araneoidea</taxon>
        <taxon>Linyphiidae</taxon>
        <taxon>Erigoninae</taxon>
        <taxon>Oedothorax</taxon>
    </lineage>
</organism>
<feature type="domain" description="C2H2-type" evidence="8">
    <location>
        <begin position="27"/>
        <end position="54"/>
    </location>
</feature>
<keyword evidence="6" id="KW-0539">Nucleus</keyword>
<dbReference type="FunFam" id="3.30.160.60:FF:000446">
    <property type="entry name" value="Zinc finger protein"/>
    <property type="match status" value="1"/>
</dbReference>
<dbReference type="Gene3D" id="3.30.160.60">
    <property type="entry name" value="Classic Zinc Finger"/>
    <property type="match status" value="3"/>
</dbReference>
<evidence type="ECO:0000313" key="9">
    <source>
        <dbReference type="EMBL" id="KAG8199623.1"/>
    </source>
</evidence>
<sequence length="111" mass="12878">MGMQRSLLLPSTVNFLYSHDPPKGKVYKCGFCSYTTVHTTCLKRHSVLHTGERPFKCSVCNKSFTQAHVLRTHMLIHTGQKPFQCEVCLENFRHAKSLSRHRHKLMHFPPQ</sequence>
<dbReference type="GO" id="GO:0000981">
    <property type="term" value="F:DNA-binding transcription factor activity, RNA polymerase II-specific"/>
    <property type="evidence" value="ECO:0007669"/>
    <property type="project" value="TreeGrafter"/>
</dbReference>
<dbReference type="SMART" id="SM00355">
    <property type="entry name" value="ZnF_C2H2"/>
    <property type="match status" value="3"/>
</dbReference>
<keyword evidence="10" id="KW-1185">Reference proteome</keyword>
<dbReference type="SUPFAM" id="SSF57667">
    <property type="entry name" value="beta-beta-alpha zinc fingers"/>
    <property type="match status" value="2"/>
</dbReference>
<comment type="caution">
    <text evidence="9">The sequence shown here is derived from an EMBL/GenBank/DDBJ whole genome shotgun (WGS) entry which is preliminary data.</text>
</comment>
<dbReference type="PANTHER" id="PTHR24394:SF44">
    <property type="entry name" value="ZINC FINGER PROTEIN 271-LIKE"/>
    <property type="match status" value="1"/>
</dbReference>
<evidence type="ECO:0000256" key="3">
    <source>
        <dbReference type="ARBA" id="ARBA00022737"/>
    </source>
</evidence>
<proteinExistence type="predicted"/>
<dbReference type="Pfam" id="PF00096">
    <property type="entry name" value="zf-C2H2"/>
    <property type="match status" value="1"/>
</dbReference>
<evidence type="ECO:0000256" key="5">
    <source>
        <dbReference type="ARBA" id="ARBA00022833"/>
    </source>
</evidence>
<evidence type="ECO:0000256" key="6">
    <source>
        <dbReference type="ARBA" id="ARBA00023242"/>
    </source>
</evidence>
<gene>
    <name evidence="9" type="ORF">JTE90_009458</name>
</gene>
<comment type="subcellular location">
    <subcellularLocation>
        <location evidence="1">Nucleus</location>
    </subcellularLocation>
</comment>
<keyword evidence="2" id="KW-0479">Metal-binding</keyword>
<evidence type="ECO:0000256" key="2">
    <source>
        <dbReference type="ARBA" id="ARBA00022723"/>
    </source>
</evidence>
<reference evidence="9 10" key="1">
    <citation type="journal article" date="2022" name="Nat. Ecol. Evol.">
        <title>A masculinizing supergene underlies an exaggerated male reproductive morph in a spider.</title>
        <authorList>
            <person name="Hendrickx F."/>
            <person name="De Corte Z."/>
            <person name="Sonet G."/>
            <person name="Van Belleghem S.M."/>
            <person name="Kostlbacher S."/>
            <person name="Vangestel C."/>
        </authorList>
    </citation>
    <scope>NUCLEOTIDE SEQUENCE [LARGE SCALE GENOMIC DNA]</scope>
    <source>
        <strain evidence="9">W744_W776</strain>
    </source>
</reference>
<evidence type="ECO:0000259" key="8">
    <source>
        <dbReference type="PROSITE" id="PS50157"/>
    </source>
</evidence>
<accession>A0AAV6VUY6</accession>
<feature type="domain" description="C2H2-type" evidence="8">
    <location>
        <begin position="83"/>
        <end position="111"/>
    </location>
</feature>
<dbReference type="FunFam" id="3.30.160.60:FF:001927">
    <property type="entry name" value="Zinc finger protein 1184"/>
    <property type="match status" value="1"/>
</dbReference>
<keyword evidence="5" id="KW-0862">Zinc</keyword>
<dbReference type="Proteomes" id="UP000827092">
    <property type="component" value="Unassembled WGS sequence"/>
</dbReference>
<keyword evidence="3" id="KW-0677">Repeat</keyword>
<evidence type="ECO:0000256" key="7">
    <source>
        <dbReference type="PROSITE-ProRule" id="PRU00042"/>
    </source>
</evidence>
<dbReference type="GO" id="GO:0008270">
    <property type="term" value="F:zinc ion binding"/>
    <property type="evidence" value="ECO:0007669"/>
    <property type="project" value="UniProtKB-KW"/>
</dbReference>
<dbReference type="PROSITE" id="PS50157">
    <property type="entry name" value="ZINC_FINGER_C2H2_2"/>
    <property type="match status" value="3"/>
</dbReference>
<dbReference type="EMBL" id="JAFNEN010000026">
    <property type="protein sequence ID" value="KAG8199623.1"/>
    <property type="molecule type" value="Genomic_DNA"/>
</dbReference>
<name>A0AAV6VUY6_9ARAC</name>